<organism evidence="2 3">
    <name type="scientific">Cymbomonas tetramitiformis</name>
    <dbReference type="NCBI Taxonomy" id="36881"/>
    <lineage>
        <taxon>Eukaryota</taxon>
        <taxon>Viridiplantae</taxon>
        <taxon>Chlorophyta</taxon>
        <taxon>Pyramimonadophyceae</taxon>
        <taxon>Pyramimonadales</taxon>
        <taxon>Pyramimonadaceae</taxon>
        <taxon>Cymbomonas</taxon>
    </lineage>
</organism>
<dbReference type="InterPro" id="IPR029063">
    <property type="entry name" value="SAM-dependent_MTases_sf"/>
</dbReference>
<sequence>MILIHMMEEDPTACGDDPHPKNWILDACCGAGSTAMAALRCGMNVVAFDNDEFMCASTTMRLNNFGKEHDGATETKTNAQVAQVQEAPGSSEARTSDSPPCAAGVWGGVRGILEVKKASMDTDKLYFYRS</sequence>
<dbReference type="AlphaFoldDB" id="A0AAE0GGZ2"/>
<dbReference type="Gene3D" id="3.40.50.150">
    <property type="entry name" value="Vaccinia Virus protein VP39"/>
    <property type="match status" value="1"/>
</dbReference>
<comment type="caution">
    <text evidence="2">The sequence shown here is derived from an EMBL/GenBank/DDBJ whole genome shotgun (WGS) entry which is preliminary data.</text>
</comment>
<dbReference type="SUPFAM" id="SSF53335">
    <property type="entry name" value="S-adenosyl-L-methionine-dependent methyltransferases"/>
    <property type="match status" value="1"/>
</dbReference>
<proteinExistence type="predicted"/>
<dbReference type="Proteomes" id="UP001190700">
    <property type="component" value="Unassembled WGS sequence"/>
</dbReference>
<keyword evidence="3" id="KW-1185">Reference proteome</keyword>
<gene>
    <name evidence="2" type="ORF">CYMTET_13964</name>
</gene>
<accession>A0AAE0GGZ2</accession>
<protein>
    <submittedName>
        <fullName evidence="2">Uncharacterized protein</fullName>
    </submittedName>
</protein>
<evidence type="ECO:0000256" key="1">
    <source>
        <dbReference type="SAM" id="MobiDB-lite"/>
    </source>
</evidence>
<feature type="compositionally biased region" description="Polar residues" evidence="1">
    <location>
        <begin position="74"/>
        <end position="83"/>
    </location>
</feature>
<reference evidence="2 3" key="1">
    <citation type="journal article" date="2015" name="Genome Biol. Evol.">
        <title>Comparative Genomics of a Bacterivorous Green Alga Reveals Evolutionary Causalities and Consequences of Phago-Mixotrophic Mode of Nutrition.</title>
        <authorList>
            <person name="Burns J.A."/>
            <person name="Paasch A."/>
            <person name="Narechania A."/>
            <person name="Kim E."/>
        </authorList>
    </citation>
    <scope>NUCLEOTIDE SEQUENCE [LARGE SCALE GENOMIC DNA]</scope>
    <source>
        <strain evidence="2 3">PLY_AMNH</strain>
    </source>
</reference>
<evidence type="ECO:0000313" key="3">
    <source>
        <dbReference type="Proteomes" id="UP001190700"/>
    </source>
</evidence>
<name>A0AAE0GGZ2_9CHLO</name>
<evidence type="ECO:0000313" key="2">
    <source>
        <dbReference type="EMBL" id="KAK3278065.1"/>
    </source>
</evidence>
<dbReference type="EMBL" id="LGRX02005634">
    <property type="protein sequence ID" value="KAK3278065.1"/>
    <property type="molecule type" value="Genomic_DNA"/>
</dbReference>
<feature type="region of interest" description="Disordered" evidence="1">
    <location>
        <begin position="66"/>
        <end position="100"/>
    </location>
</feature>